<dbReference type="RefSeq" id="WP_341473979.1">
    <property type="nucleotide sequence ID" value="NZ_WHYR01000041.1"/>
</dbReference>
<dbReference type="AlphaFoldDB" id="A0A6N7IUJ1"/>
<evidence type="ECO:0000313" key="2">
    <source>
        <dbReference type="EMBL" id="MQL53179.1"/>
    </source>
</evidence>
<organism evidence="2 3">
    <name type="scientific">Desulfofundulus thermobenzoicus</name>
    <dbReference type="NCBI Taxonomy" id="29376"/>
    <lineage>
        <taxon>Bacteria</taxon>
        <taxon>Bacillati</taxon>
        <taxon>Bacillota</taxon>
        <taxon>Clostridia</taxon>
        <taxon>Eubacteriales</taxon>
        <taxon>Peptococcaceae</taxon>
        <taxon>Desulfofundulus</taxon>
    </lineage>
</organism>
<dbReference type="Proteomes" id="UP000441717">
    <property type="component" value="Unassembled WGS sequence"/>
</dbReference>
<gene>
    <name evidence="2" type="ORF">GFC01_13110</name>
</gene>
<proteinExistence type="predicted"/>
<protein>
    <submittedName>
        <fullName evidence="2">Pyridoxamine 5'-phosphate oxidase</fullName>
    </submittedName>
</protein>
<dbReference type="InterPro" id="IPR012349">
    <property type="entry name" value="Split_barrel_FMN-bd"/>
</dbReference>
<evidence type="ECO:0000259" key="1">
    <source>
        <dbReference type="Pfam" id="PF01243"/>
    </source>
</evidence>
<comment type="caution">
    <text evidence="2">The sequence shown here is derived from an EMBL/GenBank/DDBJ whole genome shotgun (WGS) entry which is preliminary data.</text>
</comment>
<dbReference type="Pfam" id="PF01243">
    <property type="entry name" value="PNPOx_N"/>
    <property type="match status" value="1"/>
</dbReference>
<dbReference type="Gene3D" id="2.30.110.10">
    <property type="entry name" value="Electron Transport, Fmn-binding Protein, Chain A"/>
    <property type="match status" value="1"/>
</dbReference>
<feature type="domain" description="Pyridoxamine 5'-phosphate oxidase N-terminal" evidence="1">
    <location>
        <begin position="5"/>
        <end position="149"/>
    </location>
</feature>
<name>A0A6N7IUJ1_9FIRM</name>
<evidence type="ECO:0000313" key="3">
    <source>
        <dbReference type="Proteomes" id="UP000441717"/>
    </source>
</evidence>
<dbReference type="EMBL" id="WHYR01000041">
    <property type="protein sequence ID" value="MQL53179.1"/>
    <property type="molecule type" value="Genomic_DNA"/>
</dbReference>
<dbReference type="PANTHER" id="PTHR40660:SF1">
    <property type="entry name" value="5'-PHOSPHATE OXIDASE PUTATIVE DOMAIN-CONTAINING PROTEIN-RELATED"/>
    <property type="match status" value="1"/>
</dbReference>
<sequence length="160" mass="17514">MANLTEEMKDVLKIVGKGGAVVHLTTCSADGVPNIVAERFVTHYKDEYILIGEMFAQKTKVNLNENEVGCISIAHPVKGHTWVFRGPCTIISHAAPANYKWHGIKAGEVLAEWGEWATKEPPDEVPPDIAPPKLAQRGVIALKVEEVYSYNPAEAGKKIL</sequence>
<reference evidence="2 3" key="1">
    <citation type="submission" date="2019-10" db="EMBL/GenBank/DDBJ databases">
        <title>Comparative genomics of sulfur disproportionating microorganisms.</title>
        <authorList>
            <person name="Ward L.M."/>
            <person name="Bertran E."/>
            <person name="Johnston D."/>
        </authorList>
    </citation>
    <scope>NUCLEOTIDE SEQUENCE [LARGE SCALE GENOMIC DNA]</scope>
    <source>
        <strain evidence="2 3">DSM 14055</strain>
    </source>
</reference>
<dbReference type="PANTHER" id="PTHR40660">
    <property type="entry name" value="5'-PHOSPHATE OXIDASE PUTATIVE DOMAIN-CONTAINING PROTEIN-RELATED"/>
    <property type="match status" value="1"/>
</dbReference>
<accession>A0A6N7IUJ1</accession>
<dbReference type="SUPFAM" id="SSF50475">
    <property type="entry name" value="FMN-binding split barrel"/>
    <property type="match status" value="1"/>
</dbReference>
<dbReference type="InterPro" id="IPR011576">
    <property type="entry name" value="Pyridox_Oxase_N"/>
</dbReference>
<keyword evidence="3" id="KW-1185">Reference proteome</keyword>